<reference evidence="2 3" key="1">
    <citation type="submission" date="2018-04" db="EMBL/GenBank/DDBJ databases">
        <title>Genomic Encyclopedia of Type Strains, Phase IV (KMG-IV): sequencing the most valuable type-strain genomes for metagenomic binning, comparative biology and taxonomic classification.</title>
        <authorList>
            <person name="Goeker M."/>
        </authorList>
    </citation>
    <scope>NUCLEOTIDE SEQUENCE [LARGE SCALE GENOMIC DNA]</scope>
    <source>
        <strain evidence="2 3">DSM 104150</strain>
    </source>
</reference>
<comment type="caution">
    <text evidence="2">The sequence shown here is derived from an EMBL/GenBank/DDBJ whole genome shotgun (WGS) entry which is preliminary data.</text>
</comment>
<dbReference type="EMBL" id="QICN01000001">
    <property type="protein sequence ID" value="PXV71171.1"/>
    <property type="molecule type" value="Genomic_DNA"/>
</dbReference>
<organism evidence="2 3">
    <name type="scientific">Sinimarinibacterium flocculans</name>
    <dbReference type="NCBI Taxonomy" id="985250"/>
    <lineage>
        <taxon>Bacteria</taxon>
        <taxon>Pseudomonadati</taxon>
        <taxon>Pseudomonadota</taxon>
        <taxon>Gammaproteobacteria</taxon>
        <taxon>Nevskiales</taxon>
        <taxon>Nevskiaceae</taxon>
        <taxon>Sinimarinibacterium</taxon>
    </lineage>
</organism>
<gene>
    <name evidence="2" type="ORF">C8D93_101213</name>
</gene>
<dbReference type="Proteomes" id="UP000248330">
    <property type="component" value="Unassembled WGS sequence"/>
</dbReference>
<name>A0A318EJ22_9GAMM</name>
<dbReference type="OrthoDB" id="5592079at2"/>
<dbReference type="AlphaFoldDB" id="A0A318EJ22"/>
<dbReference type="RefSeq" id="WP_110263312.1">
    <property type="nucleotide sequence ID" value="NZ_CAKZQT010000019.1"/>
</dbReference>
<accession>A0A318EJ22</accession>
<evidence type="ECO:0000256" key="1">
    <source>
        <dbReference type="SAM" id="SignalP"/>
    </source>
</evidence>
<feature type="signal peptide" evidence="1">
    <location>
        <begin position="1"/>
        <end position="28"/>
    </location>
</feature>
<sequence length="308" mass="33107">MSSKPLSSVRTSLVVVLAMLGPVCASQASVDESQPDAAMVRSIAIPAAGSGYSRSLARDGLYRVTARFTSFDGDPLHIGFPLAAGAARNAAQGFGIARTELDALVDRCTRSKACNQAALDQHVARYYGERGLRMKRRSGQPTRLFVDVPLAVHRNRAHVQPLAEALRRLAAERGRDSRWAVDAAIALVQTGLPYREPGDWDNGRRIVGFYPPARALEQGYGDCDTKSALLAAVLLHLTEERLVGIHVPGHYLLGIAGRPLPGQAHIRHEGQTYVLVEAAGPAMRRPGDVADSTLAALRAGEDIRVDPI</sequence>
<keyword evidence="3" id="KW-1185">Reference proteome</keyword>
<evidence type="ECO:0008006" key="4">
    <source>
        <dbReference type="Google" id="ProtNLM"/>
    </source>
</evidence>
<proteinExistence type="predicted"/>
<keyword evidence="1" id="KW-0732">Signal</keyword>
<evidence type="ECO:0000313" key="3">
    <source>
        <dbReference type="Proteomes" id="UP000248330"/>
    </source>
</evidence>
<feature type="chain" id="PRO_5016347799" description="Transglutaminase superfamily protein" evidence="1">
    <location>
        <begin position="29"/>
        <end position="308"/>
    </location>
</feature>
<evidence type="ECO:0000313" key="2">
    <source>
        <dbReference type="EMBL" id="PXV71171.1"/>
    </source>
</evidence>
<protein>
    <recommendedName>
        <fullName evidence="4">Transglutaminase superfamily protein</fullName>
    </recommendedName>
</protein>